<evidence type="ECO:0000256" key="1">
    <source>
        <dbReference type="SAM" id="Phobius"/>
    </source>
</evidence>
<comment type="caution">
    <text evidence="2">The sequence shown here is derived from an EMBL/GenBank/DDBJ whole genome shotgun (WGS) entry which is preliminary data.</text>
</comment>
<reference evidence="2 3" key="1">
    <citation type="submission" date="2020-08" db="EMBL/GenBank/DDBJ databases">
        <title>A Genomic Blueprint of the Chicken Gut Microbiome.</title>
        <authorList>
            <person name="Gilroy R."/>
            <person name="Ravi A."/>
            <person name="Getino M."/>
            <person name="Pursley I."/>
            <person name="Horton D.L."/>
            <person name="Alikhan N.-F."/>
            <person name="Baker D."/>
            <person name="Gharbi K."/>
            <person name="Hall N."/>
            <person name="Watson M."/>
            <person name="Adriaenssens E.M."/>
            <person name="Foster-Nyarko E."/>
            <person name="Jarju S."/>
            <person name="Secka A."/>
            <person name="Antonio M."/>
            <person name="Oren A."/>
            <person name="Chaudhuri R."/>
            <person name="La Ragione R.M."/>
            <person name="Hildebrand F."/>
            <person name="Pallen M.J."/>
        </authorList>
    </citation>
    <scope>NUCLEOTIDE SEQUENCE [LARGE SCALE GENOMIC DNA]</scope>
    <source>
        <strain evidence="2 3">Sa5YUA1</strain>
    </source>
</reference>
<feature type="transmembrane region" description="Helical" evidence="1">
    <location>
        <begin position="7"/>
        <end position="24"/>
    </location>
</feature>
<evidence type="ECO:0000313" key="2">
    <source>
        <dbReference type="EMBL" id="MBD7938378.1"/>
    </source>
</evidence>
<dbReference type="Proteomes" id="UP000657931">
    <property type="component" value="Unassembled WGS sequence"/>
</dbReference>
<keyword evidence="1" id="KW-0472">Membrane</keyword>
<evidence type="ECO:0000313" key="3">
    <source>
        <dbReference type="Proteomes" id="UP000657931"/>
    </source>
</evidence>
<dbReference type="EMBL" id="JACSQT010000007">
    <property type="protein sequence ID" value="MBD7938378.1"/>
    <property type="molecule type" value="Genomic_DNA"/>
</dbReference>
<keyword evidence="1" id="KW-0812">Transmembrane</keyword>
<accession>A0ABR8QSB2</accession>
<protein>
    <submittedName>
        <fullName evidence="2">Uncharacterized protein</fullName>
    </submittedName>
</protein>
<keyword evidence="1" id="KW-1133">Transmembrane helix</keyword>
<keyword evidence="3" id="KW-1185">Reference proteome</keyword>
<proteinExistence type="predicted"/>
<organism evidence="2 3">
    <name type="scientific">Cytobacillus stercorigallinarum</name>
    <dbReference type="NCBI Taxonomy" id="2762240"/>
    <lineage>
        <taxon>Bacteria</taxon>
        <taxon>Bacillati</taxon>
        <taxon>Bacillota</taxon>
        <taxon>Bacilli</taxon>
        <taxon>Bacillales</taxon>
        <taxon>Bacillaceae</taxon>
        <taxon>Cytobacillus</taxon>
    </lineage>
</organism>
<sequence length="57" mass="6863">MNRIKTNGWDMAAILCIWLLLYFFNINLSIWLLIISGLFTYFLANLIRTIKWIRKGR</sequence>
<gene>
    <name evidence="2" type="ORF">H9655_15190</name>
</gene>
<dbReference type="RefSeq" id="WP_191815489.1">
    <property type="nucleotide sequence ID" value="NZ_JACSQT010000007.1"/>
</dbReference>
<name>A0ABR8QSB2_9BACI</name>